<accession>X1JFS2</accession>
<evidence type="ECO:0000313" key="2">
    <source>
        <dbReference type="EMBL" id="GAH68603.1"/>
    </source>
</evidence>
<feature type="region of interest" description="Disordered" evidence="1">
    <location>
        <begin position="1"/>
        <end position="33"/>
    </location>
</feature>
<proteinExistence type="predicted"/>
<sequence>MIEKIDANQIGDILEKSSPKQPDSAKTPTNNGVDASLQVNYASLIEKAKQTLPTDSKAVQLAQELLLSGQLESPKNIRAAAKDIIKFGI</sequence>
<dbReference type="AlphaFoldDB" id="X1JFS2"/>
<protein>
    <submittedName>
        <fullName evidence="2">Uncharacterized protein</fullName>
    </submittedName>
</protein>
<comment type="caution">
    <text evidence="2">The sequence shown here is derived from an EMBL/GenBank/DDBJ whole genome shotgun (WGS) entry which is preliminary data.</text>
</comment>
<dbReference type="EMBL" id="BARU01029582">
    <property type="protein sequence ID" value="GAH68603.1"/>
    <property type="molecule type" value="Genomic_DNA"/>
</dbReference>
<name>X1JFS2_9ZZZZ</name>
<feature type="compositionally biased region" description="Polar residues" evidence="1">
    <location>
        <begin position="19"/>
        <end position="33"/>
    </location>
</feature>
<reference evidence="2" key="1">
    <citation type="journal article" date="2014" name="Front. Microbiol.">
        <title>High frequency of phylogenetically diverse reductive dehalogenase-homologous genes in deep subseafloor sedimentary metagenomes.</title>
        <authorList>
            <person name="Kawai M."/>
            <person name="Futagami T."/>
            <person name="Toyoda A."/>
            <person name="Takaki Y."/>
            <person name="Nishi S."/>
            <person name="Hori S."/>
            <person name="Arai W."/>
            <person name="Tsubouchi T."/>
            <person name="Morono Y."/>
            <person name="Uchiyama I."/>
            <person name="Ito T."/>
            <person name="Fujiyama A."/>
            <person name="Inagaki F."/>
            <person name="Takami H."/>
        </authorList>
    </citation>
    <scope>NUCLEOTIDE SEQUENCE</scope>
    <source>
        <strain evidence="2">Expedition CK06-06</strain>
    </source>
</reference>
<gene>
    <name evidence="2" type="ORF">S03H2_47041</name>
</gene>
<evidence type="ECO:0000256" key="1">
    <source>
        <dbReference type="SAM" id="MobiDB-lite"/>
    </source>
</evidence>
<organism evidence="2">
    <name type="scientific">marine sediment metagenome</name>
    <dbReference type="NCBI Taxonomy" id="412755"/>
    <lineage>
        <taxon>unclassified sequences</taxon>
        <taxon>metagenomes</taxon>
        <taxon>ecological metagenomes</taxon>
    </lineage>
</organism>